<dbReference type="Proteomes" id="UP000824056">
    <property type="component" value="Unassembled WGS sequence"/>
</dbReference>
<sequence length="309" mass="35850">MKSTENISESIERLKKELETAEVIVIGAGAGLSSAAGFLYSGQRFDTWFWDFREKYGIRDMYSGGFYPYDTLEEYWAWWSRHIYGNRYTNGPKDVYQRLLEMVKDKDYFVLTTNVDHCFQKAGFDKNRLFYTQGDYGLWQCSGPCHERTYDNENAVKDMLKAQGFVLDSRGQVCEPVKENRQNIQMRIPDGLVPHCPKCGKPMTMNLRCDDTFVQDEGWYRASERYGDFIRRHKKGHILFLELGVGQNTPGIIKYPFWQMAYQNPKAVYTCINAGETYAPPEIKERSICIDGDIGEVLENLYLNSLCSQ</sequence>
<name>A0A9D2FTK3_9FIRM</name>
<dbReference type="AlphaFoldDB" id="A0A9D2FTK3"/>
<protein>
    <submittedName>
        <fullName evidence="4">Sir2 silent information regulator family NAD-dependent deacetylase</fullName>
    </submittedName>
</protein>
<feature type="binding site" evidence="2">
    <location>
        <position position="145"/>
    </location>
    <ligand>
        <name>Zn(2+)</name>
        <dbReference type="ChEBI" id="CHEBI:29105"/>
    </ligand>
</feature>
<feature type="binding site" evidence="2">
    <location>
        <position position="141"/>
    </location>
    <ligand>
        <name>Zn(2+)</name>
        <dbReference type="ChEBI" id="CHEBI:29105"/>
    </ligand>
</feature>
<dbReference type="PROSITE" id="PS50305">
    <property type="entry name" value="SIRTUIN"/>
    <property type="match status" value="1"/>
</dbReference>
<evidence type="ECO:0000256" key="2">
    <source>
        <dbReference type="PROSITE-ProRule" id="PRU00236"/>
    </source>
</evidence>
<evidence type="ECO:0000313" key="4">
    <source>
        <dbReference type="EMBL" id="HIZ66361.1"/>
    </source>
</evidence>
<feature type="binding site" evidence="2">
    <location>
        <position position="196"/>
    </location>
    <ligand>
        <name>Zn(2+)</name>
        <dbReference type="ChEBI" id="CHEBI:29105"/>
    </ligand>
</feature>
<keyword evidence="1" id="KW-0520">NAD</keyword>
<dbReference type="Gene3D" id="3.40.50.1220">
    <property type="entry name" value="TPP-binding domain"/>
    <property type="match status" value="1"/>
</dbReference>
<accession>A0A9D2FTK3</accession>
<evidence type="ECO:0000256" key="1">
    <source>
        <dbReference type="ARBA" id="ARBA00023027"/>
    </source>
</evidence>
<reference evidence="4" key="1">
    <citation type="journal article" date="2021" name="PeerJ">
        <title>Extensive microbial diversity within the chicken gut microbiome revealed by metagenomics and culture.</title>
        <authorList>
            <person name="Gilroy R."/>
            <person name="Ravi A."/>
            <person name="Getino M."/>
            <person name="Pursley I."/>
            <person name="Horton D.L."/>
            <person name="Alikhan N.F."/>
            <person name="Baker D."/>
            <person name="Gharbi K."/>
            <person name="Hall N."/>
            <person name="Watson M."/>
            <person name="Adriaenssens E.M."/>
            <person name="Foster-Nyarko E."/>
            <person name="Jarju S."/>
            <person name="Secka A."/>
            <person name="Antonio M."/>
            <person name="Oren A."/>
            <person name="Chaudhuri R.R."/>
            <person name="La Ragione R."/>
            <person name="Hildebrand F."/>
            <person name="Pallen M.J."/>
        </authorList>
    </citation>
    <scope>NUCLEOTIDE SEQUENCE</scope>
    <source>
        <strain evidence="4">1068</strain>
    </source>
</reference>
<feature type="binding site" evidence="2">
    <location>
        <position position="199"/>
    </location>
    <ligand>
        <name>Zn(2+)</name>
        <dbReference type="ChEBI" id="CHEBI:29105"/>
    </ligand>
</feature>
<organism evidence="4 5">
    <name type="scientific">Candidatus Blautia pullicola</name>
    <dbReference type="NCBI Taxonomy" id="2838498"/>
    <lineage>
        <taxon>Bacteria</taxon>
        <taxon>Bacillati</taxon>
        <taxon>Bacillota</taxon>
        <taxon>Clostridia</taxon>
        <taxon>Lachnospirales</taxon>
        <taxon>Lachnospiraceae</taxon>
        <taxon>Blautia</taxon>
    </lineage>
</organism>
<reference evidence="4" key="2">
    <citation type="submission" date="2021-04" db="EMBL/GenBank/DDBJ databases">
        <authorList>
            <person name="Gilroy R."/>
        </authorList>
    </citation>
    <scope>NUCLEOTIDE SEQUENCE</scope>
    <source>
        <strain evidence="4">1068</strain>
    </source>
</reference>
<keyword evidence="2" id="KW-0862">Zinc</keyword>
<evidence type="ECO:0000259" key="3">
    <source>
        <dbReference type="PROSITE" id="PS50305"/>
    </source>
</evidence>
<dbReference type="InterPro" id="IPR026590">
    <property type="entry name" value="Ssirtuin_cat_dom"/>
</dbReference>
<gene>
    <name evidence="4" type="ORF">H9809_10765</name>
</gene>
<keyword evidence="2" id="KW-0479">Metal-binding</keyword>
<dbReference type="SUPFAM" id="SSF52467">
    <property type="entry name" value="DHS-like NAD/FAD-binding domain"/>
    <property type="match status" value="1"/>
</dbReference>
<evidence type="ECO:0000313" key="5">
    <source>
        <dbReference type="Proteomes" id="UP000824056"/>
    </source>
</evidence>
<comment type="caution">
    <text evidence="2">Lacks conserved residue(s) required for the propagation of feature annotation.</text>
</comment>
<comment type="caution">
    <text evidence="4">The sequence shown here is derived from an EMBL/GenBank/DDBJ whole genome shotgun (WGS) entry which is preliminary data.</text>
</comment>
<feature type="domain" description="Deacetylase sirtuin-type" evidence="3">
    <location>
        <begin position="4"/>
        <end position="309"/>
    </location>
</feature>
<proteinExistence type="predicted"/>
<dbReference type="GO" id="GO:0046872">
    <property type="term" value="F:metal ion binding"/>
    <property type="evidence" value="ECO:0007669"/>
    <property type="project" value="UniProtKB-KW"/>
</dbReference>
<dbReference type="InterPro" id="IPR029035">
    <property type="entry name" value="DHS-like_NAD/FAD-binding_dom"/>
</dbReference>
<dbReference type="EMBL" id="DXBG01000253">
    <property type="protein sequence ID" value="HIZ66361.1"/>
    <property type="molecule type" value="Genomic_DNA"/>
</dbReference>